<name>A0A9W6MVA6_9HYPH</name>
<sequence length="54" mass="5923">MAGEEHKGIVLTEEQKRRRNARSVAIAVALAVLVALFYLVTIFKMGGNVANRPL</sequence>
<feature type="transmembrane region" description="Helical" evidence="1">
    <location>
        <begin position="24"/>
        <end position="43"/>
    </location>
</feature>
<reference evidence="2" key="1">
    <citation type="journal article" date="2014" name="Int. J. Syst. Evol. Microbiol.">
        <title>Complete genome sequence of Corynebacterium casei LMG S-19264T (=DSM 44701T), isolated from a smear-ripened cheese.</title>
        <authorList>
            <consortium name="US DOE Joint Genome Institute (JGI-PGF)"/>
            <person name="Walter F."/>
            <person name="Albersmeier A."/>
            <person name="Kalinowski J."/>
            <person name="Ruckert C."/>
        </authorList>
    </citation>
    <scope>NUCLEOTIDE SEQUENCE</scope>
    <source>
        <strain evidence="2">VKM B-2347</strain>
    </source>
</reference>
<keyword evidence="1" id="KW-1133">Transmembrane helix</keyword>
<reference evidence="2" key="2">
    <citation type="submission" date="2023-01" db="EMBL/GenBank/DDBJ databases">
        <authorList>
            <person name="Sun Q."/>
            <person name="Evtushenko L."/>
        </authorList>
    </citation>
    <scope>NUCLEOTIDE SEQUENCE</scope>
    <source>
        <strain evidence="2">VKM B-2347</strain>
    </source>
</reference>
<organism evidence="2 3">
    <name type="scientific">Hansschlegelia plantiphila</name>
    <dbReference type="NCBI Taxonomy" id="374655"/>
    <lineage>
        <taxon>Bacteria</taxon>
        <taxon>Pseudomonadati</taxon>
        <taxon>Pseudomonadota</taxon>
        <taxon>Alphaproteobacteria</taxon>
        <taxon>Hyphomicrobiales</taxon>
        <taxon>Methylopilaceae</taxon>
        <taxon>Hansschlegelia</taxon>
    </lineage>
</organism>
<accession>A0A9W6MVA6</accession>
<keyword evidence="1" id="KW-0812">Transmembrane</keyword>
<proteinExistence type="predicted"/>
<evidence type="ECO:0000313" key="2">
    <source>
        <dbReference type="EMBL" id="GLK67737.1"/>
    </source>
</evidence>
<evidence type="ECO:0000256" key="1">
    <source>
        <dbReference type="SAM" id="Phobius"/>
    </source>
</evidence>
<evidence type="ECO:0000313" key="3">
    <source>
        <dbReference type="Proteomes" id="UP001143372"/>
    </source>
</evidence>
<comment type="caution">
    <text evidence="2">The sequence shown here is derived from an EMBL/GenBank/DDBJ whole genome shotgun (WGS) entry which is preliminary data.</text>
</comment>
<protein>
    <recommendedName>
        <fullName evidence="4">CoxF protein</fullName>
    </recommendedName>
</protein>
<gene>
    <name evidence="2" type="ORF">GCM10008179_13750</name>
</gene>
<dbReference type="RefSeq" id="WP_271167990.1">
    <property type="nucleotide sequence ID" value="NZ_BSFI01000007.1"/>
</dbReference>
<keyword evidence="1" id="KW-0472">Membrane</keyword>
<evidence type="ECO:0008006" key="4">
    <source>
        <dbReference type="Google" id="ProtNLM"/>
    </source>
</evidence>
<dbReference type="AlphaFoldDB" id="A0A9W6MVA6"/>
<dbReference type="EMBL" id="BSFI01000007">
    <property type="protein sequence ID" value="GLK67737.1"/>
    <property type="molecule type" value="Genomic_DNA"/>
</dbReference>
<dbReference type="Proteomes" id="UP001143372">
    <property type="component" value="Unassembled WGS sequence"/>
</dbReference>
<keyword evidence="3" id="KW-1185">Reference proteome</keyword>